<keyword evidence="3" id="KW-0156">Chromatin regulator</keyword>
<keyword evidence="4" id="KW-0805">Transcription regulation</keyword>
<dbReference type="InterPro" id="IPR002110">
    <property type="entry name" value="Ankyrin_rpt"/>
</dbReference>
<evidence type="ECO:0000256" key="3">
    <source>
        <dbReference type="ARBA" id="ARBA00022853"/>
    </source>
</evidence>
<dbReference type="SUPFAM" id="SSF47370">
    <property type="entry name" value="Bromodomain"/>
    <property type="match status" value="1"/>
</dbReference>
<proteinExistence type="predicted"/>
<feature type="region of interest" description="Disordered" evidence="9">
    <location>
        <begin position="377"/>
        <end position="431"/>
    </location>
</feature>
<evidence type="ECO:0000256" key="1">
    <source>
        <dbReference type="ARBA" id="ARBA00004123"/>
    </source>
</evidence>
<keyword evidence="6" id="KW-0804">Transcription</keyword>
<feature type="compositionally biased region" description="Basic and acidic residues" evidence="9">
    <location>
        <begin position="396"/>
        <end position="411"/>
    </location>
</feature>
<dbReference type="EMBL" id="QEAM01000099">
    <property type="protein sequence ID" value="TPX46625.1"/>
    <property type="molecule type" value="Genomic_DNA"/>
</dbReference>
<dbReference type="Gene3D" id="1.20.920.10">
    <property type="entry name" value="Bromodomain-like"/>
    <property type="match status" value="1"/>
</dbReference>
<dbReference type="PANTHER" id="PTHR16062">
    <property type="entry name" value="SWI/SNF-RELATED"/>
    <property type="match status" value="1"/>
</dbReference>
<evidence type="ECO:0000256" key="2">
    <source>
        <dbReference type="ARBA" id="ARBA00022737"/>
    </source>
</evidence>
<evidence type="ECO:0000256" key="6">
    <source>
        <dbReference type="ARBA" id="ARBA00023163"/>
    </source>
</evidence>
<dbReference type="GO" id="GO:0006338">
    <property type="term" value="P:chromatin remodeling"/>
    <property type="evidence" value="ECO:0007669"/>
    <property type="project" value="InterPro"/>
</dbReference>
<feature type="compositionally biased region" description="Low complexity" evidence="9">
    <location>
        <begin position="497"/>
        <end position="530"/>
    </location>
</feature>
<comment type="caution">
    <text evidence="12">The sequence shown here is derived from an EMBL/GenBank/DDBJ whole genome shotgun (WGS) entry which is preliminary data.</text>
</comment>
<evidence type="ECO:0000313" key="11">
    <source>
        <dbReference type="EMBL" id="TPX46625.1"/>
    </source>
</evidence>
<feature type="compositionally biased region" description="Acidic residues" evidence="9">
    <location>
        <begin position="41"/>
        <end position="51"/>
    </location>
</feature>
<dbReference type="InterPro" id="IPR001487">
    <property type="entry name" value="Bromodomain"/>
</dbReference>
<dbReference type="PROSITE" id="PS50014">
    <property type="entry name" value="BROMODOMAIN_2"/>
    <property type="match status" value="1"/>
</dbReference>
<evidence type="ECO:0000256" key="4">
    <source>
        <dbReference type="ARBA" id="ARBA00023015"/>
    </source>
</evidence>
<feature type="compositionally biased region" description="Basic and acidic residues" evidence="9">
    <location>
        <begin position="1"/>
        <end position="17"/>
    </location>
</feature>
<dbReference type="InterPro" id="IPR036770">
    <property type="entry name" value="Ankyrin_rpt-contain_sf"/>
</dbReference>
<sequence>MDRDEEIARALADDSPRLRRRSQPQQIGHRQPSNAYHQEYDDNDENDDDEQGQPKMPPGSDNRNPSDMQSIDDDGIGMSSSIFEADGTRRSRGRSSIGSSSAAESVNEDIKDRCRQIVDRVKSYTDKDGRVVSELFQEMVDRDELPVYYDIIKKPIALSVIEQKIDENRYSSLDDFKADLDLMWKNAFSFNQEGSEVYQDAQLLQKLANKEFMAIKSAKSGSLKIVLNRPPKSNDEEVDIDGGARRQPTLEETKELFKAGAKGDLKTIEKILSRGVDPNCYDETIQGGERFKYPLLSAIASKGHIRAAELLIQHGANVEIPDTWYQGRPLAWAAWNGHANFCRMLIEVHGANRSARNSKGQVAFDLVSNRTDPKWRGIFAGDESEDTKPSRKRKKANELEEGERPATRVKYEDDDYSMSSTSSNKADVTATPTTANRLSAHKSNPQMAQQRNGTPTGVGMNMIMPAQTMIPAGMPVMSLVSQQVQQPIPAGSLALRGSPAGATAVTTGATQQSGGGRTQQSSQRPSSASGKRGRGNRTGMDEDDRSHTPPDQLSLDDQRLNIPYSGPPSANVIENNFSPPNGPLVNKLKIFSKPDPHKYSTYLPRLTRPYLVQAIGAHSLAVANSIQSLILQIHCPNNYPQTDRLFHLYFRDASPGGQLDVRMYGSTHPETEPVSNLYEFKLDLKEGMNVYMLQCKSLVPPNPNGEAVEASRPPSLTEELTFIIQRF</sequence>
<dbReference type="STRING" id="286115.A0A507DAW0"/>
<feature type="domain" description="Bromo" evidence="10">
    <location>
        <begin position="128"/>
        <end position="198"/>
    </location>
</feature>
<evidence type="ECO:0000313" key="13">
    <source>
        <dbReference type="Proteomes" id="UP000317494"/>
    </source>
</evidence>
<gene>
    <name evidence="11" type="ORF">SeLEV6574_g03130</name>
    <name evidence="12" type="ORF">SeMB42_g02959</name>
</gene>
<dbReference type="Proteomes" id="UP000317494">
    <property type="component" value="Unassembled WGS sequence"/>
</dbReference>
<evidence type="ECO:0000313" key="14">
    <source>
        <dbReference type="Proteomes" id="UP000320475"/>
    </source>
</evidence>
<protein>
    <recommendedName>
        <fullName evidence="10">Bromo domain-containing protein</fullName>
    </recommendedName>
</protein>
<accession>A0A507DAW0</accession>
<dbReference type="Proteomes" id="UP000320475">
    <property type="component" value="Unassembled WGS sequence"/>
</dbReference>
<dbReference type="SMART" id="SM00248">
    <property type="entry name" value="ANK"/>
    <property type="match status" value="3"/>
</dbReference>
<keyword evidence="2" id="KW-0677">Repeat</keyword>
<evidence type="ECO:0000256" key="8">
    <source>
        <dbReference type="PROSITE-ProRule" id="PRU00035"/>
    </source>
</evidence>
<evidence type="ECO:0000259" key="10">
    <source>
        <dbReference type="PROSITE" id="PS50014"/>
    </source>
</evidence>
<dbReference type="SMART" id="SM00297">
    <property type="entry name" value="BROMO"/>
    <property type="match status" value="1"/>
</dbReference>
<dbReference type="AlphaFoldDB" id="A0A507DAW0"/>
<dbReference type="InterPro" id="IPR036427">
    <property type="entry name" value="Bromodomain-like_sf"/>
</dbReference>
<dbReference type="CDD" id="cd04369">
    <property type="entry name" value="Bromodomain"/>
    <property type="match status" value="1"/>
</dbReference>
<evidence type="ECO:0000256" key="5">
    <source>
        <dbReference type="ARBA" id="ARBA00023117"/>
    </source>
</evidence>
<dbReference type="InterPro" id="IPR037382">
    <property type="entry name" value="Rsc/polybromo"/>
</dbReference>
<dbReference type="PANTHER" id="PTHR16062:SF19">
    <property type="entry name" value="PROTEIN POLYBROMO-1"/>
    <property type="match status" value="1"/>
</dbReference>
<dbReference type="VEuPathDB" id="FungiDB:SeMB42_g02959"/>
<keyword evidence="7" id="KW-0539">Nucleus</keyword>
<keyword evidence="5 8" id="KW-0103">Bromodomain</keyword>
<dbReference type="Pfam" id="PF00439">
    <property type="entry name" value="Bromodomain"/>
    <property type="match status" value="1"/>
</dbReference>
<dbReference type="GO" id="GO:0006368">
    <property type="term" value="P:transcription elongation by RNA polymerase II"/>
    <property type="evidence" value="ECO:0007669"/>
    <property type="project" value="TreeGrafter"/>
</dbReference>
<dbReference type="OrthoDB" id="6017at2759"/>
<organism evidence="12 13">
    <name type="scientific">Synchytrium endobioticum</name>
    <dbReference type="NCBI Taxonomy" id="286115"/>
    <lineage>
        <taxon>Eukaryota</taxon>
        <taxon>Fungi</taxon>
        <taxon>Fungi incertae sedis</taxon>
        <taxon>Chytridiomycota</taxon>
        <taxon>Chytridiomycota incertae sedis</taxon>
        <taxon>Chytridiomycetes</taxon>
        <taxon>Synchytriales</taxon>
        <taxon>Synchytriaceae</taxon>
        <taxon>Synchytrium</taxon>
    </lineage>
</organism>
<evidence type="ECO:0000256" key="9">
    <source>
        <dbReference type="SAM" id="MobiDB-lite"/>
    </source>
</evidence>
<dbReference type="PRINTS" id="PR00503">
    <property type="entry name" value="BROMODOMAIN"/>
</dbReference>
<dbReference type="GO" id="GO:0003682">
    <property type="term" value="F:chromatin binding"/>
    <property type="evidence" value="ECO:0007669"/>
    <property type="project" value="TreeGrafter"/>
</dbReference>
<comment type="subcellular location">
    <subcellularLocation>
        <location evidence="1">Nucleus</location>
    </subcellularLocation>
</comment>
<feature type="region of interest" description="Disordered" evidence="9">
    <location>
        <begin position="491"/>
        <end position="568"/>
    </location>
</feature>
<keyword evidence="13" id="KW-1185">Reference proteome</keyword>
<reference evidence="13 14" key="1">
    <citation type="journal article" date="2019" name="Sci. Rep.">
        <title>Comparative genomics of chytrid fungi reveal insights into the obligate biotrophic and pathogenic lifestyle of Synchytrium endobioticum.</title>
        <authorList>
            <person name="van de Vossenberg B.T.L.H."/>
            <person name="Warris S."/>
            <person name="Nguyen H.D.T."/>
            <person name="van Gent-Pelzer M.P.E."/>
            <person name="Joly D.L."/>
            <person name="van de Geest H.C."/>
            <person name="Bonants P.J.M."/>
            <person name="Smith D.S."/>
            <person name="Levesque C.A."/>
            <person name="van der Lee T.A.J."/>
        </authorList>
    </citation>
    <scope>NUCLEOTIDE SEQUENCE [LARGE SCALE GENOMIC DNA]</scope>
    <source>
        <strain evidence="11 14">LEV6574</strain>
        <strain evidence="12 13">MB42</strain>
    </source>
</reference>
<feature type="region of interest" description="Disordered" evidence="9">
    <location>
        <begin position="1"/>
        <end position="109"/>
    </location>
</feature>
<dbReference type="Gene3D" id="1.25.40.20">
    <property type="entry name" value="Ankyrin repeat-containing domain"/>
    <property type="match status" value="1"/>
</dbReference>
<feature type="compositionally biased region" description="Polar residues" evidence="9">
    <location>
        <begin position="417"/>
        <end position="431"/>
    </location>
</feature>
<dbReference type="SUPFAM" id="SSF48403">
    <property type="entry name" value="Ankyrin repeat"/>
    <property type="match status" value="1"/>
</dbReference>
<evidence type="ECO:0000256" key="7">
    <source>
        <dbReference type="ARBA" id="ARBA00023242"/>
    </source>
</evidence>
<dbReference type="GO" id="GO:0016586">
    <property type="term" value="C:RSC-type complex"/>
    <property type="evidence" value="ECO:0007669"/>
    <property type="project" value="InterPro"/>
</dbReference>
<dbReference type="EMBL" id="QEAN01000098">
    <property type="protein sequence ID" value="TPX48521.1"/>
    <property type="molecule type" value="Genomic_DNA"/>
</dbReference>
<dbReference type="Pfam" id="PF12796">
    <property type="entry name" value="Ank_2"/>
    <property type="match status" value="1"/>
</dbReference>
<evidence type="ECO:0000313" key="12">
    <source>
        <dbReference type="EMBL" id="TPX48521.1"/>
    </source>
</evidence>
<name>A0A507DAW0_9FUNG</name>